<dbReference type="CDD" id="cd03220">
    <property type="entry name" value="ABC_KpsT_Wzt"/>
    <property type="match status" value="1"/>
</dbReference>
<keyword evidence="2" id="KW-0813">Transport</keyword>
<organism evidence="6">
    <name type="scientific">marine sediment metagenome</name>
    <dbReference type="NCBI Taxonomy" id="412755"/>
    <lineage>
        <taxon>unclassified sequences</taxon>
        <taxon>metagenomes</taxon>
        <taxon>ecological metagenomes</taxon>
    </lineage>
</organism>
<keyword evidence="4" id="KW-0067">ATP-binding</keyword>
<evidence type="ECO:0000256" key="3">
    <source>
        <dbReference type="ARBA" id="ARBA00022741"/>
    </source>
</evidence>
<dbReference type="GO" id="GO:0140359">
    <property type="term" value="F:ABC-type transporter activity"/>
    <property type="evidence" value="ECO:0007669"/>
    <property type="project" value="InterPro"/>
</dbReference>
<feature type="non-terminal residue" evidence="6">
    <location>
        <position position="1"/>
    </location>
</feature>
<accession>X1AUS7</accession>
<evidence type="ECO:0000256" key="1">
    <source>
        <dbReference type="ARBA" id="ARBA00005417"/>
    </source>
</evidence>
<dbReference type="InterPro" id="IPR015860">
    <property type="entry name" value="ABC_transpr_TagH-like"/>
</dbReference>
<gene>
    <name evidence="6" type="ORF">S01H4_09086</name>
</gene>
<dbReference type="GO" id="GO:0016020">
    <property type="term" value="C:membrane"/>
    <property type="evidence" value="ECO:0007669"/>
    <property type="project" value="InterPro"/>
</dbReference>
<dbReference type="EMBL" id="BART01003222">
    <property type="protein sequence ID" value="GAG73027.1"/>
    <property type="molecule type" value="Genomic_DNA"/>
</dbReference>
<dbReference type="CDD" id="cd10147">
    <property type="entry name" value="Wzt_C-like"/>
    <property type="match status" value="1"/>
</dbReference>
<sequence length="386" mass="43916">INLILVIKRSPVPLLKITGFSLTVNSSLSALLELGTGFHPDLTGRENIFLNASLLGIPRKKIEERFDDIVKFSGLERFIDTPVKNYSSGMYIRLGFTIAINVDPDILLIDEVLAVGDRMFQEKCKGVIQNFKDMGKTIVIVSHDLDAISRYCTKAILLIDGNTIIEDEPDAVNREYLSYAAQKEEELTVKEKPVILRRGTGDLFITNIKLIDRNLNIVKNVYSNDEINVAAEVVFENSVKKPVFGLQIEDEEGTKIYETNTDWLEKDTGIFPEGMRVQVTFSQKMSLNEGAYYLTVYVKDRDSGSYYDLRERALIFYVRSRGKLEGIVDLGTKVSLEEEENVYAVKFISDTVPKKMKKDEIYTISLKIQNISKFSWQDEKDNPNYP</sequence>
<dbReference type="Pfam" id="PF14524">
    <property type="entry name" value="Wzt_C"/>
    <property type="match status" value="1"/>
</dbReference>
<evidence type="ECO:0000256" key="4">
    <source>
        <dbReference type="ARBA" id="ARBA00022840"/>
    </source>
</evidence>
<dbReference type="PANTHER" id="PTHR46743">
    <property type="entry name" value="TEICHOIC ACIDS EXPORT ATP-BINDING PROTEIN TAGH"/>
    <property type="match status" value="1"/>
</dbReference>
<dbReference type="SUPFAM" id="SSF52540">
    <property type="entry name" value="P-loop containing nucleoside triphosphate hydrolases"/>
    <property type="match status" value="1"/>
</dbReference>
<dbReference type="InterPro" id="IPR027417">
    <property type="entry name" value="P-loop_NTPase"/>
</dbReference>
<dbReference type="Gene3D" id="2.70.50.60">
    <property type="entry name" value="abc- transporter (atp binding component) like domain"/>
    <property type="match status" value="1"/>
</dbReference>
<dbReference type="InterPro" id="IPR050683">
    <property type="entry name" value="Bact_Polysacc_Export_ATP-bd"/>
</dbReference>
<comment type="caution">
    <text evidence="6">The sequence shown here is derived from an EMBL/GenBank/DDBJ whole genome shotgun (WGS) entry which is preliminary data.</text>
</comment>
<dbReference type="AlphaFoldDB" id="X1AUS7"/>
<dbReference type="Gene3D" id="3.40.50.300">
    <property type="entry name" value="P-loop containing nucleotide triphosphate hydrolases"/>
    <property type="match status" value="1"/>
</dbReference>
<feature type="domain" description="Wzt C-terminal" evidence="5">
    <location>
        <begin position="197"/>
        <end position="330"/>
    </location>
</feature>
<evidence type="ECO:0000256" key="2">
    <source>
        <dbReference type="ARBA" id="ARBA00022448"/>
    </source>
</evidence>
<dbReference type="GO" id="GO:0005524">
    <property type="term" value="F:ATP binding"/>
    <property type="evidence" value="ECO:0007669"/>
    <property type="project" value="UniProtKB-KW"/>
</dbReference>
<protein>
    <recommendedName>
        <fullName evidence="5">Wzt C-terminal domain-containing protein</fullName>
    </recommendedName>
</protein>
<dbReference type="InterPro" id="IPR029439">
    <property type="entry name" value="Wzt_C"/>
</dbReference>
<proteinExistence type="inferred from homology"/>
<evidence type="ECO:0000259" key="5">
    <source>
        <dbReference type="Pfam" id="PF14524"/>
    </source>
</evidence>
<keyword evidence="3" id="KW-0547">Nucleotide-binding</keyword>
<reference evidence="6" key="1">
    <citation type="journal article" date="2014" name="Front. Microbiol.">
        <title>High frequency of phylogenetically diverse reductive dehalogenase-homologous genes in deep subseafloor sedimentary metagenomes.</title>
        <authorList>
            <person name="Kawai M."/>
            <person name="Futagami T."/>
            <person name="Toyoda A."/>
            <person name="Takaki Y."/>
            <person name="Nishi S."/>
            <person name="Hori S."/>
            <person name="Arai W."/>
            <person name="Tsubouchi T."/>
            <person name="Morono Y."/>
            <person name="Uchiyama I."/>
            <person name="Ito T."/>
            <person name="Fujiyama A."/>
            <person name="Inagaki F."/>
            <person name="Takami H."/>
        </authorList>
    </citation>
    <scope>NUCLEOTIDE SEQUENCE</scope>
    <source>
        <strain evidence="6">Expedition CK06-06</strain>
    </source>
</reference>
<name>X1AUS7_9ZZZZ</name>
<dbReference type="PANTHER" id="PTHR46743:SF2">
    <property type="entry name" value="TEICHOIC ACIDS EXPORT ATP-BINDING PROTEIN TAGH"/>
    <property type="match status" value="1"/>
</dbReference>
<evidence type="ECO:0000313" key="6">
    <source>
        <dbReference type="EMBL" id="GAG73027.1"/>
    </source>
</evidence>
<feature type="non-terminal residue" evidence="6">
    <location>
        <position position="386"/>
    </location>
</feature>
<comment type="similarity">
    <text evidence="1">Belongs to the ABC transporter superfamily.</text>
</comment>